<keyword evidence="2" id="KW-1185">Reference proteome</keyword>
<feature type="non-terminal residue" evidence="1">
    <location>
        <position position="82"/>
    </location>
</feature>
<reference evidence="1 2" key="1">
    <citation type="submission" date="2020-02" db="EMBL/GenBank/DDBJ databases">
        <title>Draft genome sequence of Haematococcus lacustris strain NIES-144.</title>
        <authorList>
            <person name="Morimoto D."/>
            <person name="Nakagawa S."/>
            <person name="Yoshida T."/>
            <person name="Sawayama S."/>
        </authorList>
    </citation>
    <scope>NUCLEOTIDE SEQUENCE [LARGE SCALE GENOMIC DNA]</scope>
    <source>
        <strain evidence="1 2">NIES-144</strain>
    </source>
</reference>
<gene>
    <name evidence="1" type="ORF">HaLaN_27798</name>
</gene>
<protein>
    <submittedName>
        <fullName evidence="1">Uncharacterized protein</fullName>
    </submittedName>
</protein>
<dbReference type="EMBL" id="BLLF01004219">
    <property type="protein sequence ID" value="GFH29178.1"/>
    <property type="molecule type" value="Genomic_DNA"/>
</dbReference>
<name>A0A6A0A9C1_HAELA</name>
<accession>A0A6A0A9C1</accession>
<proteinExistence type="predicted"/>
<dbReference type="AlphaFoldDB" id="A0A6A0A9C1"/>
<organism evidence="1 2">
    <name type="scientific">Haematococcus lacustris</name>
    <name type="common">Green alga</name>
    <name type="synonym">Haematococcus pluvialis</name>
    <dbReference type="NCBI Taxonomy" id="44745"/>
    <lineage>
        <taxon>Eukaryota</taxon>
        <taxon>Viridiplantae</taxon>
        <taxon>Chlorophyta</taxon>
        <taxon>core chlorophytes</taxon>
        <taxon>Chlorophyceae</taxon>
        <taxon>CS clade</taxon>
        <taxon>Chlamydomonadales</taxon>
        <taxon>Haematococcaceae</taxon>
        <taxon>Haematococcus</taxon>
    </lineage>
</organism>
<evidence type="ECO:0000313" key="1">
    <source>
        <dbReference type="EMBL" id="GFH29178.1"/>
    </source>
</evidence>
<sequence>MANVSVADEIAAAKKKETQLEHDLATTSDALERAAIRQQLAALTNLLATYQAGNAWKQQDSKAFLNVGKRVLMYANIIVIND</sequence>
<comment type="caution">
    <text evidence="1">The sequence shown here is derived from an EMBL/GenBank/DDBJ whole genome shotgun (WGS) entry which is preliminary data.</text>
</comment>
<evidence type="ECO:0000313" key="2">
    <source>
        <dbReference type="Proteomes" id="UP000485058"/>
    </source>
</evidence>
<dbReference type="Proteomes" id="UP000485058">
    <property type="component" value="Unassembled WGS sequence"/>
</dbReference>